<protein>
    <recommendedName>
        <fullName evidence="2">Putative Flp pilus-assembly TadG-like N-terminal domain-containing protein</fullName>
    </recommendedName>
</protein>
<dbReference type="AlphaFoldDB" id="A0A846MW50"/>
<feature type="domain" description="Putative Flp pilus-assembly TadG-like N-terminal" evidence="2">
    <location>
        <begin position="3"/>
        <end position="50"/>
    </location>
</feature>
<dbReference type="RefSeq" id="WP_167080623.1">
    <property type="nucleotide sequence ID" value="NZ_BAAADC010000001.1"/>
</dbReference>
<proteinExistence type="predicted"/>
<sequence>MSGNVAVIYALSLVPAMVAAGAAVDFISALNAKTELQNAIDAATLAGAAASNNASAAANVFAAEPKSSFAAISAPVFSTNGDGSFTGKVTATVATNFLPMAGIKSMSVSASATAKMGASTSVCVLILNKNNSQTLLMNSGADIEASQCEVDVASTASPAAIFNGGSTLNTKKTCIASSSILDNGGTHPNLSTKCAVQPDPFAGKLPVPSTSAPDCNGGNYNGGPVVLSPGVYCGWYNFNNAPSVSFQPGVYVIKGGGWNVNGGTWSGTGVTFYFADSSKIQFNSGVSASLSAPSSGSYAGILMYEAPGLSSSQFLFDDSKGHNLDGLIYLPSRQLVMNSGATVSSDHVTVVVDSLIVNSSTWTIAPQTTLSIAGSSGSGSPYLMK</sequence>
<name>A0A846MW50_9PROT</name>
<organism evidence="3 4">
    <name type="scientific">Rhizomicrobium palustre</name>
    <dbReference type="NCBI Taxonomy" id="189966"/>
    <lineage>
        <taxon>Bacteria</taxon>
        <taxon>Pseudomonadati</taxon>
        <taxon>Pseudomonadota</taxon>
        <taxon>Alphaproteobacteria</taxon>
        <taxon>Micropepsales</taxon>
        <taxon>Micropepsaceae</taxon>
        <taxon>Rhizomicrobium</taxon>
    </lineage>
</organism>
<reference evidence="3 4" key="1">
    <citation type="submission" date="2020-03" db="EMBL/GenBank/DDBJ databases">
        <title>Genomic Encyclopedia of Type Strains, Phase IV (KMG-IV): sequencing the most valuable type-strain genomes for metagenomic binning, comparative biology and taxonomic classification.</title>
        <authorList>
            <person name="Goeker M."/>
        </authorList>
    </citation>
    <scope>NUCLEOTIDE SEQUENCE [LARGE SCALE GENOMIC DNA]</scope>
    <source>
        <strain evidence="3 4">DSM 19867</strain>
    </source>
</reference>
<feature type="signal peptide" evidence="1">
    <location>
        <begin position="1"/>
        <end position="22"/>
    </location>
</feature>
<evidence type="ECO:0000313" key="4">
    <source>
        <dbReference type="Proteomes" id="UP000570514"/>
    </source>
</evidence>
<accession>A0A846MW50</accession>
<evidence type="ECO:0000313" key="3">
    <source>
        <dbReference type="EMBL" id="NIK87217.1"/>
    </source>
</evidence>
<keyword evidence="1" id="KW-0732">Signal</keyword>
<dbReference type="InterPro" id="IPR028087">
    <property type="entry name" value="Tad_N"/>
</dbReference>
<evidence type="ECO:0000256" key="1">
    <source>
        <dbReference type="SAM" id="SignalP"/>
    </source>
</evidence>
<dbReference type="Proteomes" id="UP000570514">
    <property type="component" value="Unassembled WGS sequence"/>
</dbReference>
<dbReference type="Pfam" id="PF13400">
    <property type="entry name" value="Tad"/>
    <property type="match status" value="1"/>
</dbReference>
<comment type="caution">
    <text evidence="3">The sequence shown here is derived from an EMBL/GenBank/DDBJ whole genome shotgun (WGS) entry which is preliminary data.</text>
</comment>
<evidence type="ECO:0000259" key="2">
    <source>
        <dbReference type="Pfam" id="PF13400"/>
    </source>
</evidence>
<keyword evidence="4" id="KW-1185">Reference proteome</keyword>
<gene>
    <name evidence="3" type="ORF">FHS83_000535</name>
</gene>
<dbReference type="EMBL" id="JAASRM010000001">
    <property type="protein sequence ID" value="NIK87217.1"/>
    <property type="molecule type" value="Genomic_DNA"/>
</dbReference>
<feature type="chain" id="PRO_5032670935" description="Putative Flp pilus-assembly TadG-like N-terminal domain-containing protein" evidence="1">
    <location>
        <begin position="23"/>
        <end position="385"/>
    </location>
</feature>